<dbReference type="AlphaFoldDB" id="A0A6J4V2Z2"/>
<accession>A0A6J4V2Z2</accession>
<organism evidence="1">
    <name type="scientific">uncultured Thermomicrobiales bacterium</name>
    <dbReference type="NCBI Taxonomy" id="1645740"/>
    <lineage>
        <taxon>Bacteria</taxon>
        <taxon>Pseudomonadati</taxon>
        <taxon>Thermomicrobiota</taxon>
        <taxon>Thermomicrobia</taxon>
        <taxon>Thermomicrobiales</taxon>
        <taxon>environmental samples</taxon>
    </lineage>
</organism>
<name>A0A6J4V2Z2_9BACT</name>
<proteinExistence type="predicted"/>
<gene>
    <name evidence="1" type="ORF">AVDCRST_MAG18-1662</name>
</gene>
<dbReference type="EMBL" id="CADCWN010000127">
    <property type="protein sequence ID" value="CAA9567993.1"/>
    <property type="molecule type" value="Genomic_DNA"/>
</dbReference>
<protein>
    <submittedName>
        <fullName evidence="1">Uncharacterized protein</fullName>
    </submittedName>
</protein>
<sequence length="91" mass="9713">MTGRDEHAVPTISASDAARRYDGEVCGADDLPPALIVCWGWLGAMCELANKRYSHDGMSFRGFIAGPSLPYCAHFPGPQSGADGQEGDRAR</sequence>
<reference evidence="1" key="1">
    <citation type="submission" date="2020-02" db="EMBL/GenBank/DDBJ databases">
        <authorList>
            <person name="Meier V. D."/>
        </authorList>
    </citation>
    <scope>NUCLEOTIDE SEQUENCE</scope>
    <source>
        <strain evidence="1">AVDCRST_MAG18</strain>
    </source>
</reference>
<evidence type="ECO:0000313" key="1">
    <source>
        <dbReference type="EMBL" id="CAA9567993.1"/>
    </source>
</evidence>